<dbReference type="RefSeq" id="WP_390407280.1">
    <property type="nucleotide sequence ID" value="NZ_BAABYW010000001.1"/>
</dbReference>
<feature type="domain" description="Bacterial alpha-L-rhamnosidase N-terminal" evidence="5">
    <location>
        <begin position="136"/>
        <end position="295"/>
    </location>
</feature>
<protein>
    <recommendedName>
        <fullName evidence="2">alpha-L-rhamnosidase</fullName>
        <ecNumber evidence="2">3.2.1.40</ecNumber>
    </recommendedName>
</protein>
<organism evidence="8 9">
    <name type="scientific">Blautia hominis</name>
    <dbReference type="NCBI Taxonomy" id="2025493"/>
    <lineage>
        <taxon>Bacteria</taxon>
        <taxon>Bacillati</taxon>
        <taxon>Bacillota</taxon>
        <taxon>Clostridia</taxon>
        <taxon>Lachnospirales</taxon>
        <taxon>Lachnospiraceae</taxon>
        <taxon>Blautia</taxon>
    </lineage>
</organism>
<dbReference type="Pfam" id="PF17390">
    <property type="entry name" value="Bac_rhamnosid_C"/>
    <property type="match status" value="1"/>
</dbReference>
<dbReference type="EMBL" id="BAABYW010000001">
    <property type="protein sequence ID" value="GAA6409496.1"/>
    <property type="molecule type" value="Genomic_DNA"/>
</dbReference>
<dbReference type="InterPro" id="IPR013783">
    <property type="entry name" value="Ig-like_fold"/>
</dbReference>
<dbReference type="Gene3D" id="2.60.40.10">
    <property type="entry name" value="Immunoglobulins"/>
    <property type="match status" value="1"/>
</dbReference>
<evidence type="ECO:0000259" key="6">
    <source>
        <dbReference type="Pfam" id="PF17389"/>
    </source>
</evidence>
<keyword evidence="3" id="KW-0378">Hydrolase</keyword>
<dbReference type="InterPro" id="IPR035396">
    <property type="entry name" value="Bac_rhamnosid6H"/>
</dbReference>
<dbReference type="InterPro" id="IPR008928">
    <property type="entry name" value="6-hairpin_glycosidase_sf"/>
</dbReference>
<dbReference type="PANTHER" id="PTHR33307">
    <property type="entry name" value="ALPHA-RHAMNOSIDASE (EUROFUNG)"/>
    <property type="match status" value="1"/>
</dbReference>
<keyword evidence="9" id="KW-1185">Reference proteome</keyword>
<sequence length="942" mass="106958">MLKIVNLTTEYQNNPLGIDTKEPRISWKLISETKDTVQTSYQIIVTEGEKIVWDSNVVNEAQSVAVCYRGEALLPRTQYKVLVKVTDNHGETAQAVGIFETGLLTYENMQASWITHGFEDNLEAPAVLYREFSLKKKLKQARLYASALGIYEFTVNGETGSDMHFAPGWTSYQKTIQYQTYDITEQLKEENTIAFTVGNGWYKGILGFFNQGDHYGTRTALIAEIVLTYEDGTEERVVTDETWLSTTGKVRYSEIYHGEIIDATLTDNEVRPAALYEQSKEVLIAQQDEPVRITERIPGQKKLITPEGDVVIDFGQNLTGVVEFKIKKERGTKIVIRHAETLDKEGNFYTVNLRTARCTDTFICSGEEDLFRPAFTYHGFRYIAVDGLGQEIEASDFTACVMHTDLKKTGDFTCSNEDVNRLMKNIDWGLRDNFLDIPTDCPQRDERLGYTGDTQIFLSTASVIRDVRLFYEKYLRDLRYEQSLGMGIPTTIPNILGPGGCIAIWHDAGTIIPWTLYWNYGDVKYLEESFESMVACVEYSKAMADEKGLIKSGQQLGDWVSMDVPRGPMFNYMDDIWNLDLNEKIGATDPYYIANVYYANSILLTAKAARVLGKAEEAEQYEMLYEEVKKNIQNEYMTPNGRVISDTQTGNIMALHFDIPQKEDRKVCMERLVTNLKQHKNHLTTGFAGTPFLCPVLSENGEHELAGSVFLKTDCPSWLYHVKMGATTMWELWDGVNPDGSFNKFEMNSFNHYSYGSIGNWVYHNLLGITCLEPAYKKSRIAPRMIKGIPMMKGYVETVYGKLSCEITCRSGKYSIDIEIPANTSCIVALPEQEEKTYGSGVYHFEYETESDFEPEAFNMDSKFSELLNHPIGSQLLNEYGKDLLSNGMFMMFAKDRPIVEIMSMLPPEAAPLLNMVVDVCNQAEKENVAERSGFYDTQKVE</sequence>
<dbReference type="Pfam" id="PF17389">
    <property type="entry name" value="Bac_rhamnosid6H"/>
    <property type="match status" value="1"/>
</dbReference>
<dbReference type="InterPro" id="IPR008902">
    <property type="entry name" value="Rhamnosid_concanavalin"/>
</dbReference>
<dbReference type="InterPro" id="IPR035398">
    <property type="entry name" value="Bac_rhamnosid_C"/>
</dbReference>
<evidence type="ECO:0000259" key="4">
    <source>
        <dbReference type="Pfam" id="PF05592"/>
    </source>
</evidence>
<reference evidence="8 9" key="1">
    <citation type="submission" date="2024-04" db="EMBL/GenBank/DDBJ databases">
        <title>Defined microbial consortia suppress multidrug-resistant proinflammatory Enterobacteriaceae via ecological control.</title>
        <authorList>
            <person name="Furuichi M."/>
            <person name="Kawaguchi T."/>
            <person name="Pust M."/>
            <person name="Yasuma K."/>
            <person name="Plichta D."/>
            <person name="Hasegawa N."/>
            <person name="Ohya T."/>
            <person name="Bhattarai S."/>
            <person name="Sasajima S."/>
            <person name="Aoto Y."/>
            <person name="Tuganbaev T."/>
            <person name="Yaginuma M."/>
            <person name="Ueda M."/>
            <person name="Okahashi N."/>
            <person name="Amafuji K."/>
            <person name="Kiridooshi Y."/>
            <person name="Sugita K."/>
            <person name="Strazar M."/>
            <person name="Skelly A."/>
            <person name="Suda W."/>
            <person name="Hattori M."/>
            <person name="Nakamoto N."/>
            <person name="Caballero S."/>
            <person name="Norman J."/>
            <person name="Olle B."/>
            <person name="Tanoue T."/>
            <person name="Arita M."/>
            <person name="Bucci V."/>
            <person name="Atarashi K."/>
            <person name="Xavier R."/>
            <person name="Honda K."/>
        </authorList>
    </citation>
    <scope>NUCLEOTIDE SEQUENCE [LARGE SCALE GENOMIC DNA]</scope>
    <source>
        <strain evidence="9">k04-0078-D8-1</strain>
    </source>
</reference>
<dbReference type="InterPro" id="IPR013737">
    <property type="entry name" value="Bac_rhamnosid_N"/>
</dbReference>
<evidence type="ECO:0000313" key="8">
    <source>
        <dbReference type="EMBL" id="GAA6409496.1"/>
    </source>
</evidence>
<dbReference type="Gene3D" id="1.50.10.10">
    <property type="match status" value="1"/>
</dbReference>
<dbReference type="PANTHER" id="PTHR33307:SF6">
    <property type="entry name" value="ALPHA-RHAMNOSIDASE (EUROFUNG)-RELATED"/>
    <property type="match status" value="1"/>
</dbReference>
<evidence type="ECO:0000256" key="2">
    <source>
        <dbReference type="ARBA" id="ARBA00012652"/>
    </source>
</evidence>
<dbReference type="PIRSF" id="PIRSF010631">
    <property type="entry name" value="A-rhamnsds"/>
    <property type="match status" value="1"/>
</dbReference>
<evidence type="ECO:0000256" key="1">
    <source>
        <dbReference type="ARBA" id="ARBA00001445"/>
    </source>
</evidence>
<dbReference type="SUPFAM" id="SSF48208">
    <property type="entry name" value="Six-hairpin glycosidases"/>
    <property type="match status" value="1"/>
</dbReference>
<evidence type="ECO:0000259" key="7">
    <source>
        <dbReference type="Pfam" id="PF17390"/>
    </source>
</evidence>
<dbReference type="Pfam" id="PF05592">
    <property type="entry name" value="Bac_rhamnosid"/>
    <property type="match status" value="1"/>
</dbReference>
<gene>
    <name evidence="8" type="ORF">K040078D81_36130</name>
</gene>
<evidence type="ECO:0000313" key="9">
    <source>
        <dbReference type="Proteomes" id="UP001600943"/>
    </source>
</evidence>
<feature type="domain" description="Alpha-L-rhamnosidase six-hairpin glycosidase" evidence="6">
    <location>
        <begin position="408"/>
        <end position="766"/>
    </location>
</feature>
<dbReference type="Pfam" id="PF25788">
    <property type="entry name" value="Ig_Rha78A_N"/>
    <property type="match status" value="1"/>
</dbReference>
<comment type="caution">
    <text evidence="8">The sequence shown here is derived from an EMBL/GenBank/DDBJ whole genome shotgun (WGS) entry which is preliminary data.</text>
</comment>
<dbReference type="Proteomes" id="UP001600943">
    <property type="component" value="Unassembled WGS sequence"/>
</dbReference>
<dbReference type="EC" id="3.2.1.40" evidence="2"/>
<evidence type="ECO:0000259" key="5">
    <source>
        <dbReference type="Pfam" id="PF08531"/>
    </source>
</evidence>
<proteinExistence type="predicted"/>
<comment type="catalytic activity">
    <reaction evidence="1">
        <text>Hydrolysis of terminal non-reducing alpha-L-rhamnose residues in alpha-L-rhamnosides.</text>
        <dbReference type="EC" id="3.2.1.40"/>
    </reaction>
</comment>
<feature type="domain" description="Alpha-L-rhamnosidase C-terminal" evidence="7">
    <location>
        <begin position="768"/>
        <end position="837"/>
    </location>
</feature>
<dbReference type="InterPro" id="IPR016007">
    <property type="entry name" value="Alpha_rhamnosid"/>
</dbReference>
<dbReference type="InterPro" id="IPR012341">
    <property type="entry name" value="6hp_glycosidase-like_sf"/>
</dbReference>
<dbReference type="Gene3D" id="2.60.420.10">
    <property type="entry name" value="Maltose phosphorylase, domain 3"/>
    <property type="match status" value="1"/>
</dbReference>
<dbReference type="Pfam" id="PF08531">
    <property type="entry name" value="Bac_rhamnosid_N"/>
    <property type="match status" value="1"/>
</dbReference>
<evidence type="ECO:0000256" key="3">
    <source>
        <dbReference type="ARBA" id="ARBA00022801"/>
    </source>
</evidence>
<accession>A0ABQ0BDE8</accession>
<dbReference type="Gene3D" id="2.60.120.260">
    <property type="entry name" value="Galactose-binding domain-like"/>
    <property type="match status" value="2"/>
</dbReference>
<name>A0ABQ0BDE8_9FIRM</name>
<feature type="domain" description="Alpha-L-rhamnosidase concanavalin-like" evidence="4">
    <location>
        <begin position="305"/>
        <end position="403"/>
    </location>
</feature>